<protein>
    <recommendedName>
        <fullName evidence="3">DUF1835 domain-containing protein</fullName>
    </recommendedName>
</protein>
<dbReference type="STRING" id="1379270.GEMMAAP_17170"/>
<dbReference type="KEGG" id="gph:GEMMAAP_17170"/>
<evidence type="ECO:0000313" key="1">
    <source>
        <dbReference type="EMBL" id="AMW06048.1"/>
    </source>
</evidence>
<keyword evidence="2" id="KW-1185">Reference proteome</keyword>
<proteinExistence type="predicted"/>
<evidence type="ECO:0000313" key="2">
    <source>
        <dbReference type="Proteomes" id="UP000076404"/>
    </source>
</evidence>
<reference evidence="1 2" key="1">
    <citation type="journal article" date="2014" name="Proc. Natl. Acad. Sci. U.S.A.">
        <title>Functional type 2 photosynthetic reaction centers found in the rare bacterial phylum Gemmatimonadetes.</title>
        <authorList>
            <person name="Zeng Y."/>
            <person name="Feng F."/>
            <person name="Medova H."/>
            <person name="Dean J."/>
            <person name="Koblizek M."/>
        </authorList>
    </citation>
    <scope>NUCLEOTIDE SEQUENCE [LARGE SCALE GENOMIC DNA]</scope>
    <source>
        <strain evidence="1 2">AP64</strain>
    </source>
</reference>
<dbReference type="OrthoDB" id="127805at2"/>
<accession>A0A143BM08</accession>
<dbReference type="Proteomes" id="UP000076404">
    <property type="component" value="Chromosome"/>
</dbReference>
<evidence type="ECO:0008006" key="3">
    <source>
        <dbReference type="Google" id="ProtNLM"/>
    </source>
</evidence>
<organism evidence="1 2">
    <name type="scientific">Gemmatimonas phototrophica</name>
    <dbReference type="NCBI Taxonomy" id="1379270"/>
    <lineage>
        <taxon>Bacteria</taxon>
        <taxon>Pseudomonadati</taxon>
        <taxon>Gemmatimonadota</taxon>
        <taxon>Gemmatimonadia</taxon>
        <taxon>Gemmatimonadales</taxon>
        <taxon>Gemmatimonadaceae</taxon>
        <taxon>Gemmatimonas</taxon>
    </lineage>
</organism>
<dbReference type="eggNOG" id="COG1595">
    <property type="taxonomic scope" value="Bacteria"/>
</dbReference>
<dbReference type="AlphaFoldDB" id="A0A143BM08"/>
<reference evidence="1 2" key="2">
    <citation type="journal article" date="2016" name="Environ. Microbiol. Rep.">
        <title>Metagenomic evidence for the presence of phototrophic Gemmatimonadetes bacteria in diverse environments.</title>
        <authorList>
            <person name="Zeng Y."/>
            <person name="Baumbach J."/>
            <person name="Barbosa E.G."/>
            <person name="Azevedo V."/>
            <person name="Zhang C."/>
            <person name="Koblizek M."/>
        </authorList>
    </citation>
    <scope>NUCLEOTIDE SEQUENCE [LARGE SCALE GENOMIC DNA]</scope>
    <source>
        <strain evidence="1 2">AP64</strain>
    </source>
</reference>
<dbReference type="EMBL" id="CP011454">
    <property type="protein sequence ID" value="AMW06048.1"/>
    <property type="molecule type" value="Genomic_DNA"/>
</dbReference>
<name>A0A143BM08_9BACT</name>
<sequence>MLTLHLTNGDHAATALARSGLPGDILSWRDLLHDGPVPSDRDLQAFRRVRGEFLASRGWQSQSAAVADFVERDARLDSAGPGDELVLWFEPDLYDQLQLIQILARLERRPLAERPVVSIVPADCFLGPLQPEKFTPLFAARRPISAGDIAVASAAWDAFTADTPDSLLAITDRIDREVGARAYAYDDYVRLPHLAPALRRQLEEYPDTQAGLSRCERQLCEALSPGALTLAKLFTAHQSAESWVWLGDWSFAWYVQRLSDCAHPLVVHANGSRVIAPLRDSDGKSFWERQVQLTPLGQDIVRDRADFVKRNGIDRWIGGVYNTTSRHWRWDPHHYQLILHEVKR</sequence>
<dbReference type="RefSeq" id="WP_026848219.1">
    <property type="nucleotide sequence ID" value="NZ_CP011454.1"/>
</dbReference>
<gene>
    <name evidence="1" type="ORF">GEMMAAP_17170</name>
</gene>